<dbReference type="Proteomes" id="UP000785679">
    <property type="component" value="Unassembled WGS sequence"/>
</dbReference>
<comment type="caution">
    <text evidence="11">The sequence shown here is derived from an EMBL/GenBank/DDBJ whole genome shotgun (WGS) entry which is preliminary data.</text>
</comment>
<dbReference type="PANTHER" id="PTHR24356">
    <property type="entry name" value="SERINE/THREONINE-PROTEIN KINASE"/>
    <property type="match status" value="1"/>
</dbReference>
<dbReference type="InterPro" id="IPR011009">
    <property type="entry name" value="Kinase-like_dom_sf"/>
</dbReference>
<evidence type="ECO:0000256" key="1">
    <source>
        <dbReference type="ARBA" id="ARBA00012513"/>
    </source>
</evidence>
<dbReference type="PANTHER" id="PTHR24356:SF1">
    <property type="entry name" value="SERINE_THREONINE-PROTEIN KINASE GREATWALL"/>
    <property type="match status" value="1"/>
</dbReference>
<dbReference type="EC" id="2.7.11.1" evidence="1"/>
<feature type="domain" description="Protein kinase" evidence="10">
    <location>
        <begin position="40"/>
        <end position="302"/>
    </location>
</feature>
<dbReference type="Gene3D" id="1.10.510.10">
    <property type="entry name" value="Transferase(Phosphotransferase) domain 1"/>
    <property type="match status" value="1"/>
</dbReference>
<dbReference type="OrthoDB" id="68483at2759"/>
<dbReference type="AlphaFoldDB" id="A0A8J8NZK6"/>
<dbReference type="InterPro" id="IPR050236">
    <property type="entry name" value="Ser_Thr_kinase_AGC"/>
</dbReference>
<evidence type="ECO:0000256" key="2">
    <source>
        <dbReference type="ARBA" id="ARBA00022527"/>
    </source>
</evidence>
<evidence type="ECO:0000256" key="6">
    <source>
        <dbReference type="ARBA" id="ARBA00022777"/>
    </source>
</evidence>
<dbReference type="GO" id="GO:0005524">
    <property type="term" value="F:ATP binding"/>
    <property type="evidence" value="ECO:0007669"/>
    <property type="project" value="UniProtKB-KW"/>
</dbReference>
<dbReference type="SUPFAM" id="SSF56112">
    <property type="entry name" value="Protein kinase-like (PK-like)"/>
    <property type="match status" value="1"/>
</dbReference>
<evidence type="ECO:0000256" key="8">
    <source>
        <dbReference type="ARBA" id="ARBA00047899"/>
    </source>
</evidence>
<dbReference type="Gene3D" id="3.30.200.20">
    <property type="entry name" value="Phosphorylase Kinase, domain 1"/>
    <property type="match status" value="1"/>
</dbReference>
<keyword evidence="4" id="KW-0808">Transferase</keyword>
<evidence type="ECO:0000256" key="3">
    <source>
        <dbReference type="ARBA" id="ARBA00022553"/>
    </source>
</evidence>
<accession>A0A8J8NZK6</accession>
<evidence type="ECO:0000256" key="9">
    <source>
        <dbReference type="ARBA" id="ARBA00048679"/>
    </source>
</evidence>
<dbReference type="PROSITE" id="PS50011">
    <property type="entry name" value="PROTEIN_KINASE_DOM"/>
    <property type="match status" value="1"/>
</dbReference>
<keyword evidence="6" id="KW-0418">Kinase</keyword>
<keyword evidence="5" id="KW-0547">Nucleotide-binding</keyword>
<sequence length="359" mass="42083">MPQYQVEKVERKEAPVLSTSSNLSQALQYQRGQKKIFEDFQLVKKIGQGAISKVYHSRHQYTGINYAIKSIRKDRIILNEMFDCAWYEKQIMESLNHPFLMKLEGFFNEQAHIYFLMPYYPLGNLRQQLKYNGNFPEQVVRLMAAQMILAISHLHERGIVYRDLKPENILVGNDGYLVLADFGVSVPQKPGEMLHDIVGTHDYMAPELIKRVPYSYEVDWWALGILIYELLVSVTPFESRSLEITSTNIVSSKLKWPVQYHGQPFRLSETAKDLIRSLLKKDLQSRLGTKNGGQEILQHEFFRGIDKNRLLKRELLVEWMPMRAQEYEQQDIDLGESIVGNREQLLIHQYRQQFSYFSK</sequence>
<dbReference type="Pfam" id="PF00069">
    <property type="entry name" value="Pkinase"/>
    <property type="match status" value="1"/>
</dbReference>
<dbReference type="EMBL" id="RRYP01004304">
    <property type="protein sequence ID" value="TNV82976.1"/>
    <property type="molecule type" value="Genomic_DNA"/>
</dbReference>
<protein>
    <recommendedName>
        <fullName evidence="1">non-specific serine/threonine protein kinase</fullName>
        <ecNumber evidence="1">2.7.11.1</ecNumber>
    </recommendedName>
</protein>
<proteinExistence type="predicted"/>
<reference evidence="11" key="1">
    <citation type="submission" date="2019-06" db="EMBL/GenBank/DDBJ databases">
        <authorList>
            <person name="Zheng W."/>
        </authorList>
    </citation>
    <scope>NUCLEOTIDE SEQUENCE</scope>
    <source>
        <strain evidence="11">QDHG01</strain>
    </source>
</reference>
<dbReference type="InterPro" id="IPR045270">
    <property type="entry name" value="STKc_AGC"/>
</dbReference>
<comment type="catalytic activity">
    <reaction evidence="9">
        <text>L-seryl-[protein] + ATP = O-phospho-L-seryl-[protein] + ADP + H(+)</text>
        <dbReference type="Rhea" id="RHEA:17989"/>
        <dbReference type="Rhea" id="RHEA-COMP:9863"/>
        <dbReference type="Rhea" id="RHEA-COMP:11604"/>
        <dbReference type="ChEBI" id="CHEBI:15378"/>
        <dbReference type="ChEBI" id="CHEBI:29999"/>
        <dbReference type="ChEBI" id="CHEBI:30616"/>
        <dbReference type="ChEBI" id="CHEBI:83421"/>
        <dbReference type="ChEBI" id="CHEBI:456216"/>
        <dbReference type="EC" id="2.7.11.1"/>
    </reaction>
</comment>
<keyword evidence="12" id="KW-1185">Reference proteome</keyword>
<comment type="catalytic activity">
    <reaction evidence="8">
        <text>L-threonyl-[protein] + ATP = O-phospho-L-threonyl-[protein] + ADP + H(+)</text>
        <dbReference type="Rhea" id="RHEA:46608"/>
        <dbReference type="Rhea" id="RHEA-COMP:11060"/>
        <dbReference type="Rhea" id="RHEA-COMP:11605"/>
        <dbReference type="ChEBI" id="CHEBI:15378"/>
        <dbReference type="ChEBI" id="CHEBI:30013"/>
        <dbReference type="ChEBI" id="CHEBI:30616"/>
        <dbReference type="ChEBI" id="CHEBI:61977"/>
        <dbReference type="ChEBI" id="CHEBI:456216"/>
        <dbReference type="EC" id="2.7.11.1"/>
    </reaction>
</comment>
<dbReference type="PROSITE" id="PS00108">
    <property type="entry name" value="PROTEIN_KINASE_ST"/>
    <property type="match status" value="1"/>
</dbReference>
<keyword evidence="3" id="KW-0597">Phosphoprotein</keyword>
<dbReference type="CDD" id="cd05123">
    <property type="entry name" value="STKc_AGC"/>
    <property type="match status" value="1"/>
</dbReference>
<name>A0A8J8NZK6_HALGN</name>
<keyword evidence="7" id="KW-0067">ATP-binding</keyword>
<dbReference type="InterPro" id="IPR000719">
    <property type="entry name" value="Prot_kinase_dom"/>
</dbReference>
<evidence type="ECO:0000313" key="12">
    <source>
        <dbReference type="Proteomes" id="UP000785679"/>
    </source>
</evidence>
<evidence type="ECO:0000256" key="5">
    <source>
        <dbReference type="ARBA" id="ARBA00022741"/>
    </source>
</evidence>
<evidence type="ECO:0000259" key="10">
    <source>
        <dbReference type="PROSITE" id="PS50011"/>
    </source>
</evidence>
<dbReference type="GO" id="GO:0004674">
    <property type="term" value="F:protein serine/threonine kinase activity"/>
    <property type="evidence" value="ECO:0007669"/>
    <property type="project" value="UniProtKB-KW"/>
</dbReference>
<dbReference type="GO" id="GO:0035556">
    <property type="term" value="P:intracellular signal transduction"/>
    <property type="evidence" value="ECO:0007669"/>
    <property type="project" value="TreeGrafter"/>
</dbReference>
<keyword evidence="2" id="KW-0723">Serine/threonine-protein kinase</keyword>
<evidence type="ECO:0000256" key="4">
    <source>
        <dbReference type="ARBA" id="ARBA00022679"/>
    </source>
</evidence>
<dbReference type="FunFam" id="1.10.510.10:FF:000024">
    <property type="entry name" value="Probable serine/threonine-protein kinase cot-1"/>
    <property type="match status" value="1"/>
</dbReference>
<dbReference type="InterPro" id="IPR008271">
    <property type="entry name" value="Ser/Thr_kinase_AS"/>
</dbReference>
<organism evidence="11 12">
    <name type="scientific">Halteria grandinella</name>
    <dbReference type="NCBI Taxonomy" id="5974"/>
    <lineage>
        <taxon>Eukaryota</taxon>
        <taxon>Sar</taxon>
        <taxon>Alveolata</taxon>
        <taxon>Ciliophora</taxon>
        <taxon>Intramacronucleata</taxon>
        <taxon>Spirotrichea</taxon>
        <taxon>Stichotrichia</taxon>
        <taxon>Sporadotrichida</taxon>
        <taxon>Halteriidae</taxon>
        <taxon>Halteria</taxon>
    </lineage>
</organism>
<dbReference type="GO" id="GO:0007010">
    <property type="term" value="P:cytoskeleton organization"/>
    <property type="evidence" value="ECO:0007669"/>
    <property type="project" value="UniProtKB-ARBA"/>
</dbReference>
<evidence type="ECO:0000256" key="7">
    <source>
        <dbReference type="ARBA" id="ARBA00022840"/>
    </source>
</evidence>
<evidence type="ECO:0000313" key="11">
    <source>
        <dbReference type="EMBL" id="TNV82976.1"/>
    </source>
</evidence>
<gene>
    <name evidence="11" type="ORF">FGO68_gene17762</name>
</gene>
<dbReference type="SMART" id="SM00220">
    <property type="entry name" value="S_TKc"/>
    <property type="match status" value="1"/>
</dbReference>